<dbReference type="Pfam" id="PF18917">
    <property type="entry name" value="LiaI-LiaF-like_TM1"/>
    <property type="match status" value="1"/>
</dbReference>
<dbReference type="STRING" id="1817822.A2826_02320"/>
<dbReference type="AlphaFoldDB" id="A0A1F5NUH0"/>
<evidence type="ECO:0000313" key="3">
    <source>
        <dbReference type="EMBL" id="OGE81263.1"/>
    </source>
</evidence>
<protein>
    <recommendedName>
        <fullName evidence="2">LiaI-LiaF-like transmembrane region domain-containing protein</fullName>
    </recommendedName>
</protein>
<feature type="transmembrane region" description="Helical" evidence="1">
    <location>
        <begin position="28"/>
        <end position="44"/>
    </location>
</feature>
<dbReference type="EMBL" id="MFEI01000009">
    <property type="protein sequence ID" value="OGE81263.1"/>
    <property type="molecule type" value="Genomic_DNA"/>
</dbReference>
<sequence>MFFGIFLAIVGAIFLLENLGYITADAGSVIWPVLLIVLGLSMITKRRRKYWCSPWCMCGHQGHHDHKDQQDHNN</sequence>
<evidence type="ECO:0000313" key="4">
    <source>
        <dbReference type="Proteomes" id="UP000177912"/>
    </source>
</evidence>
<gene>
    <name evidence="3" type="ORF">A2826_02320</name>
</gene>
<dbReference type="Proteomes" id="UP000177912">
    <property type="component" value="Unassembled WGS sequence"/>
</dbReference>
<evidence type="ECO:0000256" key="1">
    <source>
        <dbReference type="SAM" id="Phobius"/>
    </source>
</evidence>
<feature type="domain" description="LiaI-LiaF-like transmembrane region" evidence="2">
    <location>
        <begin position="1"/>
        <end position="43"/>
    </location>
</feature>
<evidence type="ECO:0000259" key="2">
    <source>
        <dbReference type="Pfam" id="PF18917"/>
    </source>
</evidence>
<keyword evidence="1" id="KW-0812">Transmembrane</keyword>
<keyword evidence="1" id="KW-0472">Membrane</keyword>
<reference evidence="3 4" key="1">
    <citation type="journal article" date="2016" name="Nat. Commun.">
        <title>Thousands of microbial genomes shed light on interconnected biogeochemical processes in an aquifer system.</title>
        <authorList>
            <person name="Anantharaman K."/>
            <person name="Brown C.T."/>
            <person name="Hug L.A."/>
            <person name="Sharon I."/>
            <person name="Castelle C.J."/>
            <person name="Probst A.J."/>
            <person name="Thomas B.C."/>
            <person name="Singh A."/>
            <person name="Wilkins M.J."/>
            <person name="Karaoz U."/>
            <person name="Brodie E.L."/>
            <person name="Williams K.H."/>
            <person name="Hubbard S.S."/>
            <person name="Banfield J.F."/>
        </authorList>
    </citation>
    <scope>NUCLEOTIDE SEQUENCE [LARGE SCALE GENOMIC DNA]</scope>
</reference>
<name>A0A1F5NUH0_9BACT</name>
<keyword evidence="1" id="KW-1133">Transmembrane helix</keyword>
<organism evidence="3 4">
    <name type="scientific">Candidatus Doudnabacteria bacterium RIFCSPHIGHO2_01_FULL_43_23</name>
    <dbReference type="NCBI Taxonomy" id="1817822"/>
    <lineage>
        <taxon>Bacteria</taxon>
        <taxon>Candidatus Doudnaibacteriota</taxon>
    </lineage>
</organism>
<accession>A0A1F5NUH0</accession>
<comment type="caution">
    <text evidence="3">The sequence shown here is derived from an EMBL/GenBank/DDBJ whole genome shotgun (WGS) entry which is preliminary data.</text>
</comment>
<dbReference type="InterPro" id="IPR043726">
    <property type="entry name" value="LiaI-LiaF-like_TM1"/>
</dbReference>
<proteinExistence type="predicted"/>